<proteinExistence type="predicted"/>
<comment type="caution">
    <text evidence="1">The sequence shown here is derived from an EMBL/GenBank/DDBJ whole genome shotgun (WGS) entry which is preliminary data.</text>
</comment>
<reference evidence="1 2" key="1">
    <citation type="submission" date="2021-06" db="EMBL/GenBank/DDBJ databases">
        <title>Caerostris extrusa draft genome.</title>
        <authorList>
            <person name="Kono N."/>
            <person name="Arakawa K."/>
        </authorList>
    </citation>
    <scope>NUCLEOTIDE SEQUENCE [LARGE SCALE GENOMIC DNA]</scope>
</reference>
<evidence type="ECO:0000313" key="2">
    <source>
        <dbReference type="Proteomes" id="UP001054945"/>
    </source>
</evidence>
<dbReference type="AlphaFoldDB" id="A0AAV4Y818"/>
<keyword evidence="2" id="KW-1185">Reference proteome</keyword>
<gene>
    <name evidence="1" type="ORF">CEXT_11991</name>
</gene>
<name>A0AAV4Y818_CAEEX</name>
<accession>A0AAV4Y818</accession>
<protein>
    <submittedName>
        <fullName evidence="1">Uncharacterized protein</fullName>
    </submittedName>
</protein>
<dbReference type="Proteomes" id="UP001054945">
    <property type="component" value="Unassembled WGS sequence"/>
</dbReference>
<sequence>MTSRDLSLTGEGVGDFLRGKGALRGYRLSGFGVVWVEDEMKYWPADVNAASMTLYPIVIIPGVKNCSSFDLEGMSSSAIRMGSPMGGRLWLRRIAAGNDFQGFVSTGKGAGDFLRGRCVERKSFVRIWCSVGGG</sequence>
<dbReference type="EMBL" id="BPLR01001482">
    <property type="protein sequence ID" value="GIZ02615.1"/>
    <property type="molecule type" value="Genomic_DNA"/>
</dbReference>
<organism evidence="1 2">
    <name type="scientific">Caerostris extrusa</name>
    <name type="common">Bark spider</name>
    <name type="synonym">Caerostris bankana</name>
    <dbReference type="NCBI Taxonomy" id="172846"/>
    <lineage>
        <taxon>Eukaryota</taxon>
        <taxon>Metazoa</taxon>
        <taxon>Ecdysozoa</taxon>
        <taxon>Arthropoda</taxon>
        <taxon>Chelicerata</taxon>
        <taxon>Arachnida</taxon>
        <taxon>Araneae</taxon>
        <taxon>Araneomorphae</taxon>
        <taxon>Entelegynae</taxon>
        <taxon>Araneoidea</taxon>
        <taxon>Araneidae</taxon>
        <taxon>Caerostris</taxon>
    </lineage>
</organism>
<evidence type="ECO:0000313" key="1">
    <source>
        <dbReference type="EMBL" id="GIZ02615.1"/>
    </source>
</evidence>